<evidence type="ECO:0000259" key="2">
    <source>
        <dbReference type="PROSITE" id="PS51898"/>
    </source>
</evidence>
<feature type="domain" description="Tyr recombinase" evidence="2">
    <location>
        <begin position="89"/>
        <end position="214"/>
    </location>
</feature>
<dbReference type="InterPro" id="IPR013762">
    <property type="entry name" value="Integrase-like_cat_sf"/>
</dbReference>
<dbReference type="SUPFAM" id="SSF56349">
    <property type="entry name" value="DNA breaking-rejoining enzymes"/>
    <property type="match status" value="1"/>
</dbReference>
<dbReference type="InterPro" id="IPR002104">
    <property type="entry name" value="Integrase_catalytic"/>
</dbReference>
<sequence>MVYNLKLLLRYPKSALSLKEFNDNDLVKHCLLRKEQDGVQPQTIAVEVSNLRAIFKKAKPLWKIAVDSRVFESAHQTLIFMGLIGKSARRSRRPDEDEIQQLVAGLKEREASHVSFIPFTDIFVFSVLTCMRIGEVCDIRWTDLNEMQRAVMVRNRKDPRKKSGNHQWVPLLGDSWDIIQRQPKNDERIFPYNARSVTAGFQRVRNSLGIEDLR</sequence>
<name>A0A377HJZ8_GRIHO</name>
<dbReference type="Gene3D" id="1.10.443.10">
    <property type="entry name" value="Intergrase catalytic core"/>
    <property type="match status" value="1"/>
</dbReference>
<dbReference type="GO" id="GO:0003677">
    <property type="term" value="F:DNA binding"/>
    <property type="evidence" value="ECO:0007669"/>
    <property type="project" value="InterPro"/>
</dbReference>
<dbReference type="STRING" id="673.AL542_11330"/>
<dbReference type="RefSeq" id="WP_258867465.1">
    <property type="nucleotide sequence ID" value="NZ_JACGMI010000004.1"/>
</dbReference>
<keyword evidence="1" id="KW-0233">DNA recombination</keyword>
<dbReference type="AlphaFoldDB" id="A0A377HJZ8"/>
<organism evidence="3 4">
    <name type="scientific">Grimontia hollisae</name>
    <name type="common">Vibrio hollisae</name>
    <dbReference type="NCBI Taxonomy" id="673"/>
    <lineage>
        <taxon>Bacteria</taxon>
        <taxon>Pseudomonadati</taxon>
        <taxon>Pseudomonadota</taxon>
        <taxon>Gammaproteobacteria</taxon>
        <taxon>Vibrionales</taxon>
        <taxon>Vibrionaceae</taxon>
        <taxon>Grimontia</taxon>
    </lineage>
</organism>
<gene>
    <name evidence="3" type="ORF">NCTC11645_00379</name>
</gene>
<dbReference type="GO" id="GO:0006310">
    <property type="term" value="P:DNA recombination"/>
    <property type="evidence" value="ECO:0007669"/>
    <property type="project" value="UniProtKB-KW"/>
</dbReference>
<dbReference type="GO" id="GO:0015074">
    <property type="term" value="P:DNA integration"/>
    <property type="evidence" value="ECO:0007669"/>
    <property type="project" value="InterPro"/>
</dbReference>
<evidence type="ECO:0000313" key="4">
    <source>
        <dbReference type="Proteomes" id="UP000254512"/>
    </source>
</evidence>
<reference evidence="3 4" key="1">
    <citation type="submission" date="2018-06" db="EMBL/GenBank/DDBJ databases">
        <authorList>
            <consortium name="Pathogen Informatics"/>
            <person name="Doyle S."/>
        </authorList>
    </citation>
    <scope>NUCLEOTIDE SEQUENCE [LARGE SCALE GENOMIC DNA]</scope>
    <source>
        <strain evidence="3 4">NCTC11645</strain>
    </source>
</reference>
<dbReference type="PROSITE" id="PS51898">
    <property type="entry name" value="TYR_RECOMBINASE"/>
    <property type="match status" value="1"/>
</dbReference>
<evidence type="ECO:0000256" key="1">
    <source>
        <dbReference type="ARBA" id="ARBA00023172"/>
    </source>
</evidence>
<dbReference type="EMBL" id="UGHD01000002">
    <property type="protein sequence ID" value="STO56065.1"/>
    <property type="molecule type" value="Genomic_DNA"/>
</dbReference>
<dbReference type="InterPro" id="IPR011010">
    <property type="entry name" value="DNA_brk_join_enz"/>
</dbReference>
<accession>A0A377HJZ8</accession>
<proteinExistence type="predicted"/>
<dbReference type="Proteomes" id="UP000254512">
    <property type="component" value="Unassembled WGS sequence"/>
</dbReference>
<protein>
    <submittedName>
        <fullName evidence="3">Site-specific recombinase XerD</fullName>
    </submittedName>
</protein>
<evidence type="ECO:0000313" key="3">
    <source>
        <dbReference type="EMBL" id="STO56065.1"/>
    </source>
</evidence>